<dbReference type="SUPFAM" id="SSF55681">
    <property type="entry name" value="Class II aaRS and biotin synthetases"/>
    <property type="match status" value="1"/>
</dbReference>
<comment type="cofactor">
    <cofactor evidence="12">
        <name>Zn(2+)</name>
        <dbReference type="ChEBI" id="CHEBI:29105"/>
    </cofactor>
    <text evidence="12">Binds 1 zinc ion per subunit.</text>
</comment>
<dbReference type="InterPro" id="IPR045864">
    <property type="entry name" value="aa-tRNA-synth_II/BPL/LPL"/>
</dbReference>
<evidence type="ECO:0000313" key="17">
    <source>
        <dbReference type="Proteomes" id="UP000295536"/>
    </source>
</evidence>
<dbReference type="GO" id="GO:0002161">
    <property type="term" value="F:aminoacyl-tRNA deacylase activity"/>
    <property type="evidence" value="ECO:0007669"/>
    <property type="project" value="TreeGrafter"/>
</dbReference>
<feature type="coiled-coil region" evidence="13">
    <location>
        <begin position="742"/>
        <end position="776"/>
    </location>
</feature>
<keyword evidence="7 12" id="KW-0862">Zinc</keyword>
<evidence type="ECO:0000256" key="1">
    <source>
        <dbReference type="ARBA" id="ARBA00004496"/>
    </source>
</evidence>
<keyword evidence="4 12" id="KW-0436">Ligase</keyword>
<dbReference type="InterPro" id="IPR050058">
    <property type="entry name" value="Ala-tRNA_ligase"/>
</dbReference>
<evidence type="ECO:0000256" key="6">
    <source>
        <dbReference type="ARBA" id="ARBA00022741"/>
    </source>
</evidence>
<comment type="similarity">
    <text evidence="2 12">Belongs to the class-II aminoacyl-tRNA synthetase family.</text>
</comment>
<dbReference type="Gene3D" id="3.10.310.40">
    <property type="match status" value="1"/>
</dbReference>
<dbReference type="GO" id="GO:0006419">
    <property type="term" value="P:alanyl-tRNA aminoacylation"/>
    <property type="evidence" value="ECO:0007669"/>
    <property type="project" value="UniProtKB-UniRule"/>
</dbReference>
<evidence type="ECO:0000256" key="5">
    <source>
        <dbReference type="ARBA" id="ARBA00022723"/>
    </source>
</evidence>
<dbReference type="InterPro" id="IPR018163">
    <property type="entry name" value="Thr/Ala-tRNA-synth_IIc_edit"/>
</dbReference>
<proteinExistence type="inferred from homology"/>
<dbReference type="Proteomes" id="UP000315577">
    <property type="component" value="Unassembled WGS sequence"/>
</dbReference>
<dbReference type="EMBL" id="SMAH01000016">
    <property type="protein sequence ID" value="TCS95194.1"/>
    <property type="molecule type" value="Genomic_DNA"/>
</dbReference>
<keyword evidence="9 12" id="KW-0694">RNA-binding</keyword>
<dbReference type="EMBL" id="VJNC01000017">
    <property type="protein sequence ID" value="TSE19341.1"/>
    <property type="molecule type" value="Genomic_DNA"/>
</dbReference>
<evidence type="ECO:0000256" key="4">
    <source>
        <dbReference type="ARBA" id="ARBA00022598"/>
    </source>
</evidence>
<organism evidence="15 17">
    <name type="scientific">Tepidimonas ignava</name>
    <dbReference type="NCBI Taxonomy" id="114249"/>
    <lineage>
        <taxon>Bacteria</taxon>
        <taxon>Pseudomonadati</taxon>
        <taxon>Pseudomonadota</taxon>
        <taxon>Betaproteobacteria</taxon>
        <taxon>Burkholderiales</taxon>
        <taxon>Tepidimonas</taxon>
    </lineage>
</organism>
<accession>A0A4R3LAB7</accession>
<evidence type="ECO:0000256" key="7">
    <source>
        <dbReference type="ARBA" id="ARBA00022833"/>
    </source>
</evidence>
<dbReference type="InterPro" id="IPR018164">
    <property type="entry name" value="Ala-tRNA-synth_IIc_N"/>
</dbReference>
<evidence type="ECO:0000313" key="16">
    <source>
        <dbReference type="EMBL" id="TSE19341.1"/>
    </source>
</evidence>
<feature type="binding site" evidence="12">
    <location>
        <position position="586"/>
    </location>
    <ligand>
        <name>Zn(2+)</name>
        <dbReference type="ChEBI" id="CHEBI:29105"/>
    </ligand>
</feature>
<protein>
    <recommendedName>
        <fullName evidence="12">Alanine--tRNA ligase</fullName>
        <ecNumber evidence="12">6.1.1.7</ecNumber>
    </recommendedName>
    <alternativeName>
        <fullName evidence="12">Alanyl-tRNA synthetase</fullName>
        <shortName evidence="12">AlaRS</shortName>
    </alternativeName>
</protein>
<comment type="catalytic activity">
    <reaction evidence="12">
        <text>tRNA(Ala) + L-alanine + ATP = L-alanyl-tRNA(Ala) + AMP + diphosphate</text>
        <dbReference type="Rhea" id="RHEA:12540"/>
        <dbReference type="Rhea" id="RHEA-COMP:9657"/>
        <dbReference type="Rhea" id="RHEA-COMP:9923"/>
        <dbReference type="ChEBI" id="CHEBI:30616"/>
        <dbReference type="ChEBI" id="CHEBI:33019"/>
        <dbReference type="ChEBI" id="CHEBI:57972"/>
        <dbReference type="ChEBI" id="CHEBI:78442"/>
        <dbReference type="ChEBI" id="CHEBI:78497"/>
        <dbReference type="ChEBI" id="CHEBI:456215"/>
        <dbReference type="EC" id="6.1.1.7"/>
    </reaction>
</comment>
<comment type="domain">
    <text evidence="12">Consists of three domains; the N-terminal catalytic domain, the editing domain and the C-terminal C-Ala domain. The editing domain removes incorrectly charged amino acids, while the C-Ala domain, along with tRNA(Ala), serves as a bridge to cooperatively bring together the editing and aminoacylation centers thus stimulating deacylation of misacylated tRNAs.</text>
</comment>
<dbReference type="InterPro" id="IPR023033">
    <property type="entry name" value="Ala_tRNA_ligase_euk/bac"/>
</dbReference>
<evidence type="ECO:0000313" key="15">
    <source>
        <dbReference type="EMBL" id="TCS95194.1"/>
    </source>
</evidence>
<reference evidence="15 17" key="1">
    <citation type="submission" date="2019-03" db="EMBL/GenBank/DDBJ databases">
        <title>Genomic Encyclopedia of Type Strains, Phase IV (KMG-IV): sequencing the most valuable type-strain genomes for metagenomic binning, comparative biology and taxonomic classification.</title>
        <authorList>
            <person name="Goeker M."/>
        </authorList>
    </citation>
    <scope>NUCLEOTIDE SEQUENCE [LARGE SCALE GENOMIC DNA]</scope>
    <source>
        <strain evidence="15 17">DSM 12034</strain>
    </source>
</reference>
<keyword evidence="3 12" id="KW-0820">tRNA-binding</keyword>
<dbReference type="AlphaFoldDB" id="A0A4R3LAB7"/>
<keyword evidence="18" id="KW-1185">Reference proteome</keyword>
<dbReference type="Gene3D" id="2.40.30.130">
    <property type="match status" value="1"/>
</dbReference>
<dbReference type="Pfam" id="PF01411">
    <property type="entry name" value="tRNA-synt_2c"/>
    <property type="match status" value="1"/>
</dbReference>
<dbReference type="GO" id="GO:0005524">
    <property type="term" value="F:ATP binding"/>
    <property type="evidence" value="ECO:0007669"/>
    <property type="project" value="UniProtKB-UniRule"/>
</dbReference>
<dbReference type="InterPro" id="IPR009000">
    <property type="entry name" value="Transl_B-barrel_sf"/>
</dbReference>
<evidence type="ECO:0000256" key="3">
    <source>
        <dbReference type="ARBA" id="ARBA00022555"/>
    </source>
</evidence>
<dbReference type="GO" id="GO:0008270">
    <property type="term" value="F:zinc ion binding"/>
    <property type="evidence" value="ECO:0007669"/>
    <property type="project" value="UniProtKB-UniRule"/>
</dbReference>
<dbReference type="FunFam" id="3.10.310.40:FF:000001">
    <property type="entry name" value="Alanine--tRNA ligase"/>
    <property type="match status" value="1"/>
</dbReference>
<feature type="binding site" evidence="12">
    <location>
        <position position="687"/>
    </location>
    <ligand>
        <name>Zn(2+)</name>
        <dbReference type="ChEBI" id="CHEBI:29105"/>
    </ligand>
</feature>
<evidence type="ECO:0000313" key="18">
    <source>
        <dbReference type="Proteomes" id="UP000315577"/>
    </source>
</evidence>
<comment type="function">
    <text evidence="12">Catalyzes the attachment of alanine to tRNA(Ala) in a two-step reaction: alanine is first activated by ATP to form Ala-AMP and then transferred to the acceptor end of tRNA(Ala). Also edits incorrectly charged Ser-tRNA(Ala) and Gly-tRNA(Ala) via its editing domain.</text>
</comment>
<dbReference type="FunFam" id="3.30.980.10:FF:000004">
    <property type="entry name" value="Alanine--tRNA ligase, cytoplasmic"/>
    <property type="match status" value="1"/>
</dbReference>
<evidence type="ECO:0000256" key="8">
    <source>
        <dbReference type="ARBA" id="ARBA00022840"/>
    </source>
</evidence>
<dbReference type="InterPro" id="IPR002318">
    <property type="entry name" value="Ala-tRNA-lgiase_IIc"/>
</dbReference>
<dbReference type="SMART" id="SM00863">
    <property type="entry name" value="tRNA_SAD"/>
    <property type="match status" value="1"/>
</dbReference>
<sequence>MQAFASLTLEPERNMTQAVDRPTFSVADIRRTFLDFFAQRGHTVVPSSPLVPANDPTLMFTNSGMVQFKDVFLGTDKRPYVRAASVQACLRAGGKHNDLENVGYTARHHTFFEMLGNWSFGDYFKRESLKWAWELLTEVFKLPPERLWATVYHEDDEAYDIWTKEIGLPSERVVRIGDNKGGKYQSDNFWMMADTGPCGPCSEIFYDHGPEVPGGPPGSPDADGDRYIEIWNNVFMQFDMQPDGSVRPLPAPCVDTGMGLERIAAILQGVHSNYDIDLFRALIAAAARETGATDLASPSLRVIADHIRATAFLVADGVIPSNEGRGYVQRRIIRRAIRHGYKLGRKAPFFHRLVPDLVAQMGQAYPHLAASAERVTEVLKAEEERFYETLEHGMEILDAALAGGQTTLPGEVAFKLHDTYGFPLDLTNDVCRERGVAVDVAGFEAAMQRQKEQARAAGKFKMERVLDYGGPDNRFVGYEHLQAQAKVVALYHEGTPVAELKAGQAGIVVLDETPFYAESGGQVGDRGVLQAGSARFEVHDTQKIKAHVHGHHGVVAEGVIAVGDHVTAQVDGARRAATMRNHSATHLMHKALREVLGEHVQQKGSLVDDERTRFDFSHNAPLTPQQVQAIEAKVNAEILANTPTQARVMPLDEARAAGAMMLFGEKYGDTVRVLDIGSSRELCGGTHVARTGDIGLFKIVAEGGVAAGIRRVEAVTGTGALAYLQRLEQQVQAAAGVLKAPAEELVARIEQTQQRVRELEKDLDTLKARLATAQADGLAAQAVAVGDVQVLATRLDGADAKTLREAVDKLKARLKRAVVVLASVEGTKVQLCAGVTPDLVAQGLKAGELVGAVAQQVGGKGGGKPDLAMAGGTDAARVPAALGSVRDWVAQRV</sequence>
<dbReference type="GO" id="GO:0005829">
    <property type="term" value="C:cytosol"/>
    <property type="evidence" value="ECO:0007669"/>
    <property type="project" value="TreeGrafter"/>
</dbReference>
<feature type="binding site" evidence="12">
    <location>
        <position position="683"/>
    </location>
    <ligand>
        <name>Zn(2+)</name>
        <dbReference type="ChEBI" id="CHEBI:29105"/>
    </ligand>
</feature>
<dbReference type="GO" id="GO:0004813">
    <property type="term" value="F:alanine-tRNA ligase activity"/>
    <property type="evidence" value="ECO:0007669"/>
    <property type="project" value="UniProtKB-UniRule"/>
</dbReference>
<dbReference type="HAMAP" id="MF_00036_B">
    <property type="entry name" value="Ala_tRNA_synth_B"/>
    <property type="match status" value="1"/>
</dbReference>
<evidence type="ECO:0000256" key="2">
    <source>
        <dbReference type="ARBA" id="ARBA00008226"/>
    </source>
</evidence>
<keyword evidence="6 12" id="KW-0547">Nucleotide-binding</keyword>
<dbReference type="CDD" id="cd00673">
    <property type="entry name" value="AlaRS_core"/>
    <property type="match status" value="1"/>
</dbReference>
<evidence type="ECO:0000256" key="12">
    <source>
        <dbReference type="HAMAP-Rule" id="MF_00036"/>
    </source>
</evidence>
<dbReference type="GO" id="GO:0000049">
    <property type="term" value="F:tRNA binding"/>
    <property type="evidence" value="ECO:0007669"/>
    <property type="project" value="UniProtKB-KW"/>
</dbReference>
<comment type="subcellular location">
    <subcellularLocation>
        <location evidence="1 12">Cytoplasm</location>
    </subcellularLocation>
</comment>
<dbReference type="SUPFAM" id="SSF55186">
    <property type="entry name" value="ThrRS/AlaRS common domain"/>
    <property type="match status" value="1"/>
</dbReference>
<dbReference type="EC" id="6.1.1.7" evidence="12"/>
<feature type="domain" description="Alanyl-transfer RNA synthetases family profile" evidence="14">
    <location>
        <begin position="24"/>
        <end position="726"/>
    </location>
</feature>
<keyword evidence="8 12" id="KW-0067">ATP-binding</keyword>
<evidence type="ECO:0000256" key="11">
    <source>
        <dbReference type="ARBA" id="ARBA00023146"/>
    </source>
</evidence>
<dbReference type="Pfam" id="PF02272">
    <property type="entry name" value="DHHA1"/>
    <property type="match status" value="1"/>
</dbReference>
<keyword evidence="12" id="KW-0963">Cytoplasm</keyword>
<dbReference type="Gene3D" id="6.10.250.550">
    <property type="match status" value="1"/>
</dbReference>
<dbReference type="InterPro" id="IPR003156">
    <property type="entry name" value="DHHA1_dom"/>
</dbReference>
<dbReference type="SUPFAM" id="SSF101353">
    <property type="entry name" value="Putative anticodon-binding domain of alanyl-tRNA synthetase (AlaRS)"/>
    <property type="match status" value="1"/>
</dbReference>
<gene>
    <name evidence="12 16" type="primary">alaS</name>
    <name evidence="15" type="ORF">EDC36_11630</name>
    <name evidence="16" type="ORF">Tigna_02234</name>
</gene>
<keyword evidence="5 12" id="KW-0479">Metal-binding</keyword>
<dbReference type="Pfam" id="PF07973">
    <property type="entry name" value="tRNA_SAD"/>
    <property type="match status" value="1"/>
</dbReference>
<keyword evidence="10 12" id="KW-0648">Protein biosynthesis</keyword>
<reference evidence="16 18" key="2">
    <citation type="submission" date="2019-07" db="EMBL/GenBank/DDBJ databases">
        <title>Tepidimonas ignava SPS-1037 draft genome.</title>
        <authorList>
            <person name="Da Costa M.S."/>
            <person name="Froufe H.J.C."/>
            <person name="Egas C."/>
            <person name="Albuquerque L."/>
        </authorList>
    </citation>
    <scope>NUCLEOTIDE SEQUENCE [LARGE SCALE GENOMIC DNA]</scope>
    <source>
        <strain evidence="16 18">SPS-1037</strain>
    </source>
</reference>
<comment type="caution">
    <text evidence="15">The sequence shown here is derived from an EMBL/GenBank/DDBJ whole genome shotgun (WGS) entry which is preliminary data.</text>
</comment>
<dbReference type="InterPro" id="IPR012947">
    <property type="entry name" value="tRNA_SAD"/>
</dbReference>
<dbReference type="InterPro" id="IPR018162">
    <property type="entry name" value="Ala-tRNA-ligase_IIc_anticod-bd"/>
</dbReference>
<dbReference type="FunFam" id="3.30.54.20:FF:000001">
    <property type="entry name" value="Alanine--tRNA ligase"/>
    <property type="match status" value="1"/>
</dbReference>
<evidence type="ECO:0000259" key="14">
    <source>
        <dbReference type="PROSITE" id="PS50860"/>
    </source>
</evidence>
<dbReference type="PANTHER" id="PTHR11777:SF9">
    <property type="entry name" value="ALANINE--TRNA LIGASE, CYTOPLASMIC"/>
    <property type="match status" value="1"/>
</dbReference>
<dbReference type="Gene3D" id="3.30.54.20">
    <property type="match status" value="1"/>
</dbReference>
<dbReference type="Proteomes" id="UP000295536">
    <property type="component" value="Unassembled WGS sequence"/>
</dbReference>
<dbReference type="Gene3D" id="3.30.980.10">
    <property type="entry name" value="Threonyl-trna Synthetase, Chain A, domain 2"/>
    <property type="match status" value="1"/>
</dbReference>
<dbReference type="GO" id="GO:0045892">
    <property type="term" value="P:negative regulation of DNA-templated transcription"/>
    <property type="evidence" value="ECO:0007669"/>
    <property type="project" value="TreeGrafter"/>
</dbReference>
<dbReference type="FunFam" id="3.30.930.10:FF:000004">
    <property type="entry name" value="Alanine--tRNA ligase"/>
    <property type="match status" value="1"/>
</dbReference>
<dbReference type="PANTHER" id="PTHR11777">
    <property type="entry name" value="ALANYL-TRNA SYNTHETASE"/>
    <property type="match status" value="1"/>
</dbReference>
<keyword evidence="11 12" id="KW-0030">Aminoacyl-tRNA synthetase</keyword>
<dbReference type="PRINTS" id="PR00980">
    <property type="entry name" value="TRNASYNTHALA"/>
</dbReference>
<keyword evidence="13" id="KW-0175">Coiled coil</keyword>
<dbReference type="Gene3D" id="3.30.930.10">
    <property type="entry name" value="Bira Bifunctional Protein, Domain 2"/>
    <property type="match status" value="1"/>
</dbReference>
<evidence type="ECO:0000256" key="13">
    <source>
        <dbReference type="SAM" id="Coils"/>
    </source>
</evidence>
<dbReference type="InterPro" id="IPR018165">
    <property type="entry name" value="Ala-tRNA-synth_IIc_core"/>
</dbReference>
<dbReference type="NCBIfam" id="TIGR00344">
    <property type="entry name" value="alaS"/>
    <property type="match status" value="1"/>
</dbReference>
<evidence type="ECO:0000256" key="10">
    <source>
        <dbReference type="ARBA" id="ARBA00022917"/>
    </source>
</evidence>
<dbReference type="PROSITE" id="PS50860">
    <property type="entry name" value="AA_TRNA_LIGASE_II_ALA"/>
    <property type="match status" value="1"/>
</dbReference>
<feature type="binding site" evidence="12">
    <location>
        <position position="582"/>
    </location>
    <ligand>
        <name>Zn(2+)</name>
        <dbReference type="ChEBI" id="CHEBI:29105"/>
    </ligand>
</feature>
<evidence type="ECO:0000256" key="9">
    <source>
        <dbReference type="ARBA" id="ARBA00022884"/>
    </source>
</evidence>
<name>A0A4R3LAB7_9BURK</name>
<dbReference type="FunFam" id="2.40.30.130:FF:000001">
    <property type="entry name" value="Alanine--tRNA ligase"/>
    <property type="match status" value="1"/>
</dbReference>
<dbReference type="SUPFAM" id="SSF50447">
    <property type="entry name" value="Translation proteins"/>
    <property type="match status" value="1"/>
</dbReference>